<dbReference type="Proteomes" id="UP000198666">
    <property type="component" value="Unassembled WGS sequence"/>
</dbReference>
<dbReference type="CDD" id="cd17536">
    <property type="entry name" value="REC_YesN-like"/>
    <property type="match status" value="1"/>
</dbReference>
<evidence type="ECO:0000313" key="11">
    <source>
        <dbReference type="EMBL" id="SDD13562.1"/>
    </source>
</evidence>
<evidence type="ECO:0000256" key="7">
    <source>
        <dbReference type="ARBA" id="ARBA00023163"/>
    </source>
</evidence>
<organism evidence="11 12">
    <name type="scientific">Terribacillus halophilus</name>
    <dbReference type="NCBI Taxonomy" id="361279"/>
    <lineage>
        <taxon>Bacteria</taxon>
        <taxon>Bacillati</taxon>
        <taxon>Bacillota</taxon>
        <taxon>Bacilli</taxon>
        <taxon>Bacillales</taxon>
        <taxon>Bacillaceae</taxon>
        <taxon>Terribacillus</taxon>
    </lineage>
</organism>
<dbReference type="PANTHER" id="PTHR42713:SF3">
    <property type="entry name" value="TRANSCRIPTIONAL REGULATORY PROTEIN HPTR"/>
    <property type="match status" value="1"/>
</dbReference>
<dbReference type="InterPro" id="IPR051552">
    <property type="entry name" value="HptR"/>
</dbReference>
<evidence type="ECO:0000256" key="3">
    <source>
        <dbReference type="ARBA" id="ARBA00022553"/>
    </source>
</evidence>
<feature type="domain" description="HTH araC/xylS-type" evidence="9">
    <location>
        <begin position="149"/>
        <end position="251"/>
    </location>
</feature>
<evidence type="ECO:0000256" key="6">
    <source>
        <dbReference type="ARBA" id="ARBA00023125"/>
    </source>
</evidence>
<keyword evidence="12" id="KW-1185">Reference proteome</keyword>
<evidence type="ECO:0000256" key="8">
    <source>
        <dbReference type="PROSITE-ProRule" id="PRU00169"/>
    </source>
</evidence>
<dbReference type="GO" id="GO:0000160">
    <property type="term" value="P:phosphorelay signal transduction system"/>
    <property type="evidence" value="ECO:0007669"/>
    <property type="project" value="UniProtKB-KW"/>
</dbReference>
<keyword evidence="2" id="KW-0963">Cytoplasm</keyword>
<dbReference type="SMART" id="SM00448">
    <property type="entry name" value="REC"/>
    <property type="match status" value="1"/>
</dbReference>
<sequence length="252" mass="28675">MFKVLLVDDEPMLLEGISSIVEWEQQGTVLHGIAENGLEALEFIKKHAPDIVITDITMPGLDGMGLIEQGRKVSPLIKWILLSGYNEFEYAQKAMRFGVKHYLLKPSSEEDIHEALTEVVQELSVENKQQANTANGYTSEMTNYSSVVNKMIAAIKENIENPNLSLQWIANEVLYMNTDYVGKLFKKEVGEKFSAYVMKRKIDKAVEIISKQKDIKVFELAEKLGYGNNPQYFSNIFKKQTGCSPTEWIKKR</sequence>
<dbReference type="AlphaFoldDB" id="A0A1G6S9G6"/>
<dbReference type="InterPro" id="IPR018060">
    <property type="entry name" value="HTH_AraC"/>
</dbReference>
<dbReference type="Gene3D" id="1.10.10.60">
    <property type="entry name" value="Homeodomain-like"/>
    <property type="match status" value="2"/>
</dbReference>
<dbReference type="InterPro" id="IPR011006">
    <property type="entry name" value="CheY-like_superfamily"/>
</dbReference>
<dbReference type="GO" id="GO:0005737">
    <property type="term" value="C:cytoplasm"/>
    <property type="evidence" value="ECO:0007669"/>
    <property type="project" value="UniProtKB-SubCell"/>
</dbReference>
<evidence type="ECO:0000259" key="10">
    <source>
        <dbReference type="PROSITE" id="PS50110"/>
    </source>
</evidence>
<keyword evidence="3 8" id="KW-0597">Phosphoprotein</keyword>
<evidence type="ECO:0000313" key="12">
    <source>
        <dbReference type="Proteomes" id="UP000198666"/>
    </source>
</evidence>
<keyword evidence="5" id="KW-0805">Transcription regulation</keyword>
<dbReference type="OrthoDB" id="159632at2"/>
<dbReference type="Gene3D" id="3.40.50.2300">
    <property type="match status" value="1"/>
</dbReference>
<gene>
    <name evidence="11" type="ORF">SAMN05421663_10729</name>
</gene>
<keyword evidence="7" id="KW-0804">Transcription</keyword>
<comment type="subcellular location">
    <subcellularLocation>
        <location evidence="1">Cytoplasm</location>
    </subcellularLocation>
</comment>
<evidence type="ECO:0000256" key="2">
    <source>
        <dbReference type="ARBA" id="ARBA00022490"/>
    </source>
</evidence>
<evidence type="ECO:0000256" key="5">
    <source>
        <dbReference type="ARBA" id="ARBA00023015"/>
    </source>
</evidence>
<dbReference type="GO" id="GO:0003700">
    <property type="term" value="F:DNA-binding transcription factor activity"/>
    <property type="evidence" value="ECO:0007669"/>
    <property type="project" value="InterPro"/>
</dbReference>
<keyword evidence="6" id="KW-0238">DNA-binding</keyword>
<name>A0A1G6S9G6_9BACI</name>
<dbReference type="InterPro" id="IPR001789">
    <property type="entry name" value="Sig_transdc_resp-reg_receiver"/>
</dbReference>
<accession>A0A1G6S9G6</accession>
<keyword evidence="4" id="KW-0902">Two-component regulatory system</keyword>
<dbReference type="EMBL" id="FMZB01000007">
    <property type="protein sequence ID" value="SDD13562.1"/>
    <property type="molecule type" value="Genomic_DNA"/>
</dbReference>
<dbReference type="RefSeq" id="WP_093727650.1">
    <property type="nucleotide sequence ID" value="NZ_FMZB01000007.1"/>
</dbReference>
<dbReference type="GO" id="GO:0043565">
    <property type="term" value="F:sequence-specific DNA binding"/>
    <property type="evidence" value="ECO:0007669"/>
    <property type="project" value="InterPro"/>
</dbReference>
<dbReference type="PROSITE" id="PS01124">
    <property type="entry name" value="HTH_ARAC_FAMILY_2"/>
    <property type="match status" value="1"/>
</dbReference>
<proteinExistence type="predicted"/>
<dbReference type="PROSITE" id="PS50110">
    <property type="entry name" value="RESPONSE_REGULATORY"/>
    <property type="match status" value="1"/>
</dbReference>
<reference evidence="12" key="1">
    <citation type="submission" date="2016-10" db="EMBL/GenBank/DDBJ databases">
        <authorList>
            <person name="Varghese N."/>
            <person name="Submissions S."/>
        </authorList>
    </citation>
    <scope>NUCLEOTIDE SEQUENCE [LARGE SCALE GENOMIC DNA]</scope>
    <source>
        <strain evidence="12">DSM 21620</strain>
    </source>
</reference>
<dbReference type="Pfam" id="PF00072">
    <property type="entry name" value="Response_reg"/>
    <property type="match status" value="1"/>
</dbReference>
<dbReference type="PANTHER" id="PTHR42713">
    <property type="entry name" value="HISTIDINE KINASE-RELATED"/>
    <property type="match status" value="1"/>
</dbReference>
<dbReference type="STRING" id="361279.SAMN05421663_10729"/>
<evidence type="ECO:0000256" key="4">
    <source>
        <dbReference type="ARBA" id="ARBA00023012"/>
    </source>
</evidence>
<dbReference type="SUPFAM" id="SSF52172">
    <property type="entry name" value="CheY-like"/>
    <property type="match status" value="1"/>
</dbReference>
<protein>
    <submittedName>
        <fullName evidence="11">Helix-turn-helix domain-containing protein</fullName>
    </submittedName>
</protein>
<dbReference type="SUPFAM" id="SSF46689">
    <property type="entry name" value="Homeodomain-like"/>
    <property type="match status" value="1"/>
</dbReference>
<dbReference type="InterPro" id="IPR009057">
    <property type="entry name" value="Homeodomain-like_sf"/>
</dbReference>
<feature type="domain" description="Response regulatory" evidence="10">
    <location>
        <begin position="3"/>
        <end position="120"/>
    </location>
</feature>
<feature type="modified residue" description="4-aspartylphosphate" evidence="8">
    <location>
        <position position="55"/>
    </location>
</feature>
<evidence type="ECO:0000259" key="9">
    <source>
        <dbReference type="PROSITE" id="PS01124"/>
    </source>
</evidence>
<dbReference type="Pfam" id="PF12833">
    <property type="entry name" value="HTH_18"/>
    <property type="match status" value="1"/>
</dbReference>
<dbReference type="SMART" id="SM00342">
    <property type="entry name" value="HTH_ARAC"/>
    <property type="match status" value="1"/>
</dbReference>
<evidence type="ECO:0000256" key="1">
    <source>
        <dbReference type="ARBA" id="ARBA00004496"/>
    </source>
</evidence>